<accession>A0ABR2Z8G9</accession>
<feature type="region of interest" description="Disordered" evidence="2">
    <location>
        <begin position="186"/>
        <end position="205"/>
    </location>
</feature>
<reference evidence="3 4" key="1">
    <citation type="submission" date="2024-05" db="EMBL/GenBank/DDBJ databases">
        <title>A draft genome resource for the thread blight pathogen Marasmius tenuissimus strain MS-2.</title>
        <authorList>
            <person name="Yulfo-Soto G.E."/>
            <person name="Baruah I.K."/>
            <person name="Amoako-Attah I."/>
            <person name="Bukari Y."/>
            <person name="Meinhardt L.W."/>
            <person name="Bailey B.A."/>
            <person name="Cohen S.P."/>
        </authorList>
    </citation>
    <scope>NUCLEOTIDE SEQUENCE [LARGE SCALE GENOMIC DNA]</scope>
    <source>
        <strain evidence="3 4">MS-2</strain>
    </source>
</reference>
<comment type="caution">
    <text evidence="3">The sequence shown here is derived from an EMBL/GenBank/DDBJ whole genome shotgun (WGS) entry which is preliminary data.</text>
</comment>
<feature type="coiled-coil region" evidence="1">
    <location>
        <begin position="35"/>
        <end position="90"/>
    </location>
</feature>
<keyword evidence="1" id="KW-0175">Coiled coil</keyword>
<keyword evidence="4" id="KW-1185">Reference proteome</keyword>
<evidence type="ECO:0000256" key="2">
    <source>
        <dbReference type="SAM" id="MobiDB-lite"/>
    </source>
</evidence>
<feature type="compositionally biased region" description="Acidic residues" evidence="2">
    <location>
        <begin position="188"/>
        <end position="197"/>
    </location>
</feature>
<dbReference type="EMBL" id="JBBXMP010000400">
    <property type="protein sequence ID" value="KAL0057951.1"/>
    <property type="molecule type" value="Genomic_DNA"/>
</dbReference>
<name>A0ABR2Z8G9_9AGAR</name>
<evidence type="ECO:0000313" key="3">
    <source>
        <dbReference type="EMBL" id="KAL0057951.1"/>
    </source>
</evidence>
<sequence length="410" mass="46963">MNTERKRKHDGHGYDGEVEIRHSKVTVLPRENAEATQLYAEASRLRERVDSLEGHNTQLEARVKQLNTTRQRLESSNESLSNVLSEHKAEQGELSDELDMLLRWEDKTLATVRRRCDQADATMKTALDRVLYLERAIKTGDLEEIKAGLETSEATIKVFRALPFWEDEVSGDGLATDILPLMMRQSESVEDEGEDDRSDSMSLKSAEELEIEEVRGALEIREVSEEPDNNEEMAQTQDLVLVPLPADESVPEWFKRAFYSLNVSIGDRYSELVGHWVTIERLKGWKTRTRGLAVSLRPQEVNRFLDKGKLRWEYGPAMEKEFVGIFSGRVREWWVSLVKTSGELNRGGQNGWCLLLVCMKWWATGIVDVEDDKEREQAERGWETMLEEMNKAAQVLIAFLEANKAAENDS</sequence>
<proteinExistence type="predicted"/>
<organism evidence="3 4">
    <name type="scientific">Marasmius tenuissimus</name>
    <dbReference type="NCBI Taxonomy" id="585030"/>
    <lineage>
        <taxon>Eukaryota</taxon>
        <taxon>Fungi</taxon>
        <taxon>Dikarya</taxon>
        <taxon>Basidiomycota</taxon>
        <taxon>Agaricomycotina</taxon>
        <taxon>Agaricomycetes</taxon>
        <taxon>Agaricomycetidae</taxon>
        <taxon>Agaricales</taxon>
        <taxon>Marasmiineae</taxon>
        <taxon>Marasmiaceae</taxon>
        <taxon>Marasmius</taxon>
    </lineage>
</organism>
<evidence type="ECO:0000256" key="1">
    <source>
        <dbReference type="SAM" id="Coils"/>
    </source>
</evidence>
<dbReference type="Proteomes" id="UP001437256">
    <property type="component" value="Unassembled WGS sequence"/>
</dbReference>
<gene>
    <name evidence="3" type="ORF">AAF712_015391</name>
</gene>
<protein>
    <submittedName>
        <fullName evidence="3">Uncharacterized protein</fullName>
    </submittedName>
</protein>
<evidence type="ECO:0000313" key="4">
    <source>
        <dbReference type="Proteomes" id="UP001437256"/>
    </source>
</evidence>